<keyword evidence="3" id="KW-1185">Reference proteome</keyword>
<name>A0ABV0UYG6_9TELE</name>
<accession>A0ABV0UYG6</accession>
<protein>
    <submittedName>
        <fullName evidence="2">Uncharacterized protein</fullName>
    </submittedName>
</protein>
<evidence type="ECO:0000256" key="1">
    <source>
        <dbReference type="SAM" id="Phobius"/>
    </source>
</evidence>
<sequence>MNFQPPQTDNRQQEIPECRRFLFSWVHHFIAASVKLLAVAAIFTGLHMMDSTTNLWLMKVMGGFAGWEALFYGLLELQGRLKLSRADDSHLLEKNQIRTDVLLMLYLLGNISFLVALIVGIGKMP</sequence>
<comment type="caution">
    <text evidence="2">The sequence shown here is derived from an EMBL/GenBank/DDBJ whole genome shotgun (WGS) entry which is preliminary data.</text>
</comment>
<organism evidence="2 3">
    <name type="scientific">Ilyodon furcidens</name>
    <name type="common">goldbreast splitfin</name>
    <dbReference type="NCBI Taxonomy" id="33524"/>
    <lineage>
        <taxon>Eukaryota</taxon>
        <taxon>Metazoa</taxon>
        <taxon>Chordata</taxon>
        <taxon>Craniata</taxon>
        <taxon>Vertebrata</taxon>
        <taxon>Euteleostomi</taxon>
        <taxon>Actinopterygii</taxon>
        <taxon>Neopterygii</taxon>
        <taxon>Teleostei</taxon>
        <taxon>Neoteleostei</taxon>
        <taxon>Acanthomorphata</taxon>
        <taxon>Ovalentaria</taxon>
        <taxon>Atherinomorphae</taxon>
        <taxon>Cyprinodontiformes</taxon>
        <taxon>Goodeidae</taxon>
        <taxon>Ilyodon</taxon>
    </lineage>
</organism>
<dbReference type="EMBL" id="JAHRIQ010086867">
    <property type="protein sequence ID" value="MEQ2249836.1"/>
    <property type="molecule type" value="Genomic_DNA"/>
</dbReference>
<evidence type="ECO:0000313" key="3">
    <source>
        <dbReference type="Proteomes" id="UP001482620"/>
    </source>
</evidence>
<keyword evidence="1" id="KW-0812">Transmembrane</keyword>
<gene>
    <name evidence="2" type="ORF">ILYODFUR_033600</name>
</gene>
<dbReference type="Proteomes" id="UP001482620">
    <property type="component" value="Unassembled WGS sequence"/>
</dbReference>
<proteinExistence type="predicted"/>
<evidence type="ECO:0000313" key="2">
    <source>
        <dbReference type="EMBL" id="MEQ2249836.1"/>
    </source>
</evidence>
<feature type="transmembrane region" description="Helical" evidence="1">
    <location>
        <begin position="55"/>
        <end position="75"/>
    </location>
</feature>
<keyword evidence="1" id="KW-0472">Membrane</keyword>
<reference evidence="2 3" key="1">
    <citation type="submission" date="2021-06" db="EMBL/GenBank/DDBJ databases">
        <authorList>
            <person name="Palmer J.M."/>
        </authorList>
    </citation>
    <scope>NUCLEOTIDE SEQUENCE [LARGE SCALE GENOMIC DNA]</scope>
    <source>
        <strain evidence="3">if_2019</strain>
        <tissue evidence="2">Muscle</tissue>
    </source>
</reference>
<feature type="transmembrane region" description="Helical" evidence="1">
    <location>
        <begin position="21"/>
        <end position="43"/>
    </location>
</feature>
<keyword evidence="1" id="KW-1133">Transmembrane helix</keyword>
<feature type="transmembrane region" description="Helical" evidence="1">
    <location>
        <begin position="101"/>
        <end position="122"/>
    </location>
</feature>